<proteinExistence type="predicted"/>
<dbReference type="InterPro" id="IPR045854">
    <property type="entry name" value="NO2/SO3_Rdtase_4Fe4S_sf"/>
</dbReference>
<dbReference type="NCBIfam" id="TIGR02064">
    <property type="entry name" value="dsrA"/>
    <property type="match status" value="1"/>
</dbReference>
<dbReference type="GO" id="GO:0051539">
    <property type="term" value="F:4 iron, 4 sulfur cluster binding"/>
    <property type="evidence" value="ECO:0007669"/>
    <property type="project" value="UniProtKB-KW"/>
</dbReference>
<dbReference type="SUPFAM" id="SSF55124">
    <property type="entry name" value="Nitrite/Sulfite reductase N-terminal domain-like"/>
    <property type="match status" value="1"/>
</dbReference>
<name>A3MW49_PYRCJ</name>
<keyword evidence="6" id="KW-0411">Iron-sulfur</keyword>
<keyword evidence="9" id="KW-1185">Reference proteome</keyword>
<dbReference type="GO" id="GO:0046872">
    <property type="term" value="F:metal ion binding"/>
    <property type="evidence" value="ECO:0007669"/>
    <property type="project" value="UniProtKB-KW"/>
</dbReference>
<keyword evidence="5" id="KW-0408">Iron</keyword>
<dbReference type="GO" id="GO:0020037">
    <property type="term" value="F:heme binding"/>
    <property type="evidence" value="ECO:0007669"/>
    <property type="project" value="InterPro"/>
</dbReference>
<dbReference type="Proteomes" id="UP000001431">
    <property type="component" value="Chromosome"/>
</dbReference>
<evidence type="ECO:0000313" key="8">
    <source>
        <dbReference type="EMBL" id="ABO08866.1"/>
    </source>
</evidence>
<dbReference type="EC" id="1.8.99.1" evidence="8"/>
<dbReference type="InterPro" id="IPR051329">
    <property type="entry name" value="NIR_SIR_4Fe-4S"/>
</dbReference>
<dbReference type="InterPro" id="IPR006066">
    <property type="entry name" value="NO2/SO3_Rdtase_FeS/sirohaem_BS"/>
</dbReference>
<dbReference type="SUPFAM" id="SSF54862">
    <property type="entry name" value="4Fe-4S ferredoxins"/>
    <property type="match status" value="1"/>
</dbReference>
<dbReference type="InterPro" id="IPR036136">
    <property type="entry name" value="Nit/Sulf_reduc_fer-like_dom_sf"/>
</dbReference>
<reference evidence="8" key="1">
    <citation type="submission" date="2007-02" db="EMBL/GenBank/DDBJ databases">
        <title>Complete sequence of Pyrobaculum calidifontis JCM 11548.</title>
        <authorList>
            <consortium name="US DOE Joint Genome Institute"/>
            <person name="Copeland A."/>
            <person name="Lucas S."/>
            <person name="Lapidus A."/>
            <person name="Barry K."/>
            <person name="Glavina del Rio T."/>
            <person name="Dalin E."/>
            <person name="Tice H."/>
            <person name="Pitluck S."/>
            <person name="Chain P."/>
            <person name="Malfatti S."/>
            <person name="Shin M."/>
            <person name="Vergez L."/>
            <person name="Schmutz J."/>
            <person name="Larimer F."/>
            <person name="Land M."/>
            <person name="Hauser L."/>
            <person name="Kyrpides N."/>
            <person name="Mikhailova N."/>
            <person name="Cozen A.E."/>
            <person name="Fitz-Gibbon S.T."/>
            <person name="House C.H."/>
            <person name="Saltikov C."/>
            <person name="Lowe T.M."/>
            <person name="Richardson P."/>
        </authorList>
    </citation>
    <scope>NUCLEOTIDE SEQUENCE [LARGE SCALE GENOMIC DNA]</scope>
    <source>
        <strain evidence="8">JCM 11548</strain>
    </source>
</reference>
<dbReference type="STRING" id="410359.Pcal_1446"/>
<sequence>MLMSAPPNLPPPDQLLQRAEEILKELEKGPWPSHVAELRKTQYPLRVYGVGLAARKSPWGPGAVKVAYVNTGVLSRWARDWVPGGGVEVHFRVFHTPGKFWKTDFIRKITKISRELGVGLIEVVGQTGAFVLNLTPDKAEEMVDALRSIGTDVGGSGDAIRALNACVGPALCEFALFDTLKWYAEFHKDKRVNDNIATPNYPYKFKIKISGCPLDCARANRADIGFIGVWEGAPEVDQAKFRELVERGVVDPVKLAANCPSGAIRWDAEKKELVIDGSKCKKSMHCIRTAFPAIKPGKNRKVAVVIGGGVKGRYGPKLGWFIGYLRPDQVKEAIDLTFKVIAPWEAEAQPKYRLGDYILVTGLDKFIEKAGIKLEGMPESIAKTPDDVPYAVLPKEERDMYLKLVEELKGKVGV</sequence>
<evidence type="ECO:0000256" key="3">
    <source>
        <dbReference type="ARBA" id="ARBA00022723"/>
    </source>
</evidence>
<dbReference type="SUPFAM" id="SSF56014">
    <property type="entry name" value="Nitrite and sulphite reductase 4Fe-4S domain-like"/>
    <property type="match status" value="1"/>
</dbReference>
<protein>
    <submittedName>
        <fullName evidence="8">Dissimilatory sulfite reductase alpha subunit</fullName>
        <ecNumber evidence="8">1.8.99.1</ecNumber>
    </submittedName>
</protein>
<dbReference type="InterPro" id="IPR006067">
    <property type="entry name" value="NO2/SO3_Rdtase_4Fe4S_dom"/>
</dbReference>
<dbReference type="GO" id="GO:0018551">
    <property type="term" value="F:dissimilatory sulfite reductase (NADH) activity"/>
    <property type="evidence" value="ECO:0007669"/>
    <property type="project" value="InterPro"/>
</dbReference>
<dbReference type="InterPro" id="IPR011806">
    <property type="entry name" value="DsrA"/>
</dbReference>
<dbReference type="PANTHER" id="PTHR32439:SF9">
    <property type="entry name" value="BLR3264 PROTEIN"/>
    <property type="match status" value="1"/>
</dbReference>
<organism evidence="8 9">
    <name type="scientific">Pyrobaculum calidifontis (strain DSM 21063 / JCM 11548 / VA1)</name>
    <dbReference type="NCBI Taxonomy" id="410359"/>
    <lineage>
        <taxon>Archaea</taxon>
        <taxon>Thermoproteota</taxon>
        <taxon>Thermoprotei</taxon>
        <taxon>Thermoproteales</taxon>
        <taxon>Thermoproteaceae</taxon>
        <taxon>Pyrobaculum</taxon>
    </lineage>
</organism>
<dbReference type="PRINTS" id="PR00397">
    <property type="entry name" value="SIROHAEM"/>
</dbReference>
<evidence type="ECO:0000256" key="4">
    <source>
        <dbReference type="ARBA" id="ARBA00023002"/>
    </source>
</evidence>
<keyword evidence="4 8" id="KW-0560">Oxidoreductase</keyword>
<dbReference type="Gene3D" id="3.30.413.10">
    <property type="entry name" value="Sulfite Reductase Hemoprotein, domain 1"/>
    <property type="match status" value="1"/>
</dbReference>
<evidence type="ECO:0000313" key="9">
    <source>
        <dbReference type="Proteomes" id="UP000001431"/>
    </source>
</evidence>
<dbReference type="HOGENOM" id="CLU_660112_0_0_2"/>
<keyword evidence="3" id="KW-0479">Metal-binding</keyword>
<dbReference type="PROSITE" id="PS00365">
    <property type="entry name" value="NIR_SIR"/>
    <property type="match status" value="1"/>
</dbReference>
<dbReference type="Gene3D" id="3.30.70.20">
    <property type="match status" value="1"/>
</dbReference>
<keyword evidence="2" id="KW-0349">Heme</keyword>
<evidence type="ECO:0000259" key="7">
    <source>
        <dbReference type="Pfam" id="PF01077"/>
    </source>
</evidence>
<evidence type="ECO:0000256" key="2">
    <source>
        <dbReference type="ARBA" id="ARBA00022617"/>
    </source>
</evidence>
<dbReference type="PANTHER" id="PTHR32439">
    <property type="entry name" value="FERREDOXIN--NITRITE REDUCTASE, CHLOROPLASTIC"/>
    <property type="match status" value="1"/>
</dbReference>
<feature type="domain" description="Nitrite/sulphite reductase 4Fe-4S" evidence="7">
    <location>
        <begin position="156"/>
        <end position="374"/>
    </location>
</feature>
<dbReference type="eggNOG" id="arCOG02057">
    <property type="taxonomic scope" value="Archaea"/>
</dbReference>
<dbReference type="EMBL" id="CP000561">
    <property type="protein sequence ID" value="ABO08866.1"/>
    <property type="molecule type" value="Genomic_DNA"/>
</dbReference>
<dbReference type="Gene3D" id="3.30.70.2500">
    <property type="match status" value="1"/>
</dbReference>
<evidence type="ECO:0000256" key="6">
    <source>
        <dbReference type="ARBA" id="ARBA00023014"/>
    </source>
</evidence>
<evidence type="ECO:0000256" key="5">
    <source>
        <dbReference type="ARBA" id="ARBA00023004"/>
    </source>
</evidence>
<dbReference type="AlphaFoldDB" id="A3MW49"/>
<dbReference type="KEGG" id="pcl:Pcal_1446"/>
<gene>
    <name evidence="8" type="ordered locus">Pcal_1446</name>
</gene>
<accession>A3MW49</accession>
<evidence type="ECO:0000256" key="1">
    <source>
        <dbReference type="ARBA" id="ARBA00022485"/>
    </source>
</evidence>
<dbReference type="Pfam" id="PF01077">
    <property type="entry name" value="NIR_SIR"/>
    <property type="match status" value="1"/>
</dbReference>
<keyword evidence="1" id="KW-0004">4Fe-4S</keyword>